<gene>
    <name evidence="3" type="ORF">BCR33DRAFT_781727</name>
</gene>
<feature type="compositionally biased region" description="Low complexity" evidence="1">
    <location>
        <begin position="290"/>
        <end position="374"/>
    </location>
</feature>
<proteinExistence type="predicted"/>
<protein>
    <submittedName>
        <fullName evidence="3">Uncharacterized protein</fullName>
    </submittedName>
</protein>
<feature type="chain" id="PRO_5013276989" evidence="2">
    <location>
        <begin position="18"/>
        <end position="495"/>
    </location>
</feature>
<reference evidence="3 4" key="1">
    <citation type="submission" date="2016-07" db="EMBL/GenBank/DDBJ databases">
        <title>Pervasive Adenine N6-methylation of Active Genes in Fungi.</title>
        <authorList>
            <consortium name="DOE Joint Genome Institute"/>
            <person name="Mondo S.J."/>
            <person name="Dannebaum R.O."/>
            <person name="Kuo R.C."/>
            <person name="Labutti K."/>
            <person name="Haridas S."/>
            <person name="Kuo A."/>
            <person name="Salamov A."/>
            <person name="Ahrendt S.R."/>
            <person name="Lipzen A."/>
            <person name="Sullivan W."/>
            <person name="Andreopoulos W.B."/>
            <person name="Clum A."/>
            <person name="Lindquist E."/>
            <person name="Daum C."/>
            <person name="Ramamoorthy G.K."/>
            <person name="Gryganskyi A."/>
            <person name="Culley D."/>
            <person name="Magnuson J.K."/>
            <person name="James T.Y."/>
            <person name="O'Malley M.A."/>
            <person name="Stajich J.E."/>
            <person name="Spatafora J.W."/>
            <person name="Visel A."/>
            <person name="Grigoriev I.V."/>
        </authorList>
    </citation>
    <scope>NUCLEOTIDE SEQUENCE [LARGE SCALE GENOMIC DNA]</scope>
    <source>
        <strain evidence="3 4">JEL800</strain>
    </source>
</reference>
<evidence type="ECO:0000256" key="2">
    <source>
        <dbReference type="SAM" id="SignalP"/>
    </source>
</evidence>
<dbReference type="EMBL" id="MCGO01000009">
    <property type="protein sequence ID" value="ORY49461.1"/>
    <property type="molecule type" value="Genomic_DNA"/>
</dbReference>
<feature type="signal peptide" evidence="2">
    <location>
        <begin position="1"/>
        <end position="17"/>
    </location>
</feature>
<evidence type="ECO:0000313" key="3">
    <source>
        <dbReference type="EMBL" id="ORY49461.1"/>
    </source>
</evidence>
<name>A0A1Y2CR03_9FUNG</name>
<feature type="region of interest" description="Disordered" evidence="1">
    <location>
        <begin position="289"/>
        <end position="374"/>
    </location>
</feature>
<sequence>MFLPIAALLQAAMLVAANPLPHDCNGDIVLPVPSRIDLTSTRIQSDNWQALRTVSEISPATTSTATTVAIPTTNANLPDSVKGSSQSFSQSSYNPDVAVIVTDMIKHAPIALAALNASQTDSVFQVSIDNKAITFAGADFRNGSNAAVLILSSSAFDITAPLLSTIEADPSILAYNISVFPAAENGVTFRYILDPSVKSEWFSMQMSLDNSRIEVSAKEENRTLFKISLQVTLKDSGSNMSPNFIALNAVGFLTVPVTQTLPFAELISTSVESGSSKVYIVSTLVSSDNTLSTSSTTSSTTSSFTTSTSKTSTSTKSSTTSSTSTSETTTSTSTSETTTTSSTSTTSTSTSETTTTSTSRTSTSTSTTTLTTTTTTTTTTIPKGYYTVEVTFPSGLPFKKGDEYVITWSWSSPQDPRNLDDVLFVYIDISCPLGPKSTCGASLLFPGPLILNDADVNNGSMRVKNSAYKKGVSVRAGIRTKDNYVLAVSNAFTPV</sequence>
<keyword evidence="2" id="KW-0732">Signal</keyword>
<evidence type="ECO:0000313" key="4">
    <source>
        <dbReference type="Proteomes" id="UP000193642"/>
    </source>
</evidence>
<dbReference type="AlphaFoldDB" id="A0A1Y2CR03"/>
<dbReference type="STRING" id="329046.A0A1Y2CR03"/>
<dbReference type="Proteomes" id="UP000193642">
    <property type="component" value="Unassembled WGS sequence"/>
</dbReference>
<comment type="caution">
    <text evidence="3">The sequence shown here is derived from an EMBL/GenBank/DDBJ whole genome shotgun (WGS) entry which is preliminary data.</text>
</comment>
<keyword evidence="4" id="KW-1185">Reference proteome</keyword>
<organism evidence="3 4">
    <name type="scientific">Rhizoclosmatium globosum</name>
    <dbReference type="NCBI Taxonomy" id="329046"/>
    <lineage>
        <taxon>Eukaryota</taxon>
        <taxon>Fungi</taxon>
        <taxon>Fungi incertae sedis</taxon>
        <taxon>Chytridiomycota</taxon>
        <taxon>Chytridiomycota incertae sedis</taxon>
        <taxon>Chytridiomycetes</taxon>
        <taxon>Chytridiales</taxon>
        <taxon>Chytriomycetaceae</taxon>
        <taxon>Rhizoclosmatium</taxon>
    </lineage>
</organism>
<accession>A0A1Y2CR03</accession>
<evidence type="ECO:0000256" key="1">
    <source>
        <dbReference type="SAM" id="MobiDB-lite"/>
    </source>
</evidence>